<protein>
    <submittedName>
        <fullName evidence="2">PIN domain nuclease, a component of toxin-antitoxin system (PIN domain)</fullName>
    </submittedName>
</protein>
<dbReference type="Gene3D" id="3.40.50.1010">
    <property type="entry name" value="5'-nuclease"/>
    <property type="match status" value="1"/>
</dbReference>
<dbReference type="Proteomes" id="UP000236736">
    <property type="component" value="Unassembled WGS sequence"/>
</dbReference>
<dbReference type="InterPro" id="IPR052919">
    <property type="entry name" value="TA_system_RNase"/>
</dbReference>
<accession>A0A1H5ZMJ8</accession>
<gene>
    <name evidence="2" type="ORF">SAMN03080598_03591</name>
</gene>
<dbReference type="CDD" id="cd09872">
    <property type="entry name" value="PIN_Sll0205-like"/>
    <property type="match status" value="1"/>
</dbReference>
<dbReference type="PANTHER" id="PTHR36173:SF2">
    <property type="entry name" value="RIBONUCLEASE VAPC16"/>
    <property type="match status" value="1"/>
</dbReference>
<feature type="domain" description="PIN" evidence="1">
    <location>
        <begin position="3"/>
        <end position="122"/>
    </location>
</feature>
<dbReference type="SUPFAM" id="SSF88723">
    <property type="entry name" value="PIN domain-like"/>
    <property type="match status" value="1"/>
</dbReference>
<proteinExistence type="predicted"/>
<dbReference type="OrthoDB" id="9798990at2"/>
<evidence type="ECO:0000313" key="3">
    <source>
        <dbReference type="Proteomes" id="UP000236736"/>
    </source>
</evidence>
<dbReference type="AlphaFoldDB" id="A0A1H5ZMJ8"/>
<dbReference type="Pfam" id="PF01850">
    <property type="entry name" value="PIN"/>
    <property type="match status" value="1"/>
</dbReference>
<sequence>MAYLLDTHTLLWFVSGDNQLPESSRMIIKDIHESCFLSAASLWEITIKLQIKKLELGISLEELFEFVDRNQIEVIPINYLHLLQLSRLPAHHNDPFDRLIIAQAISENLKLISRDKIFKNYSVNLVWD</sequence>
<dbReference type="InterPro" id="IPR029060">
    <property type="entry name" value="PIN-like_dom_sf"/>
</dbReference>
<dbReference type="InterPro" id="IPR041705">
    <property type="entry name" value="PIN_Sll0205"/>
</dbReference>
<dbReference type="EMBL" id="FNVR01000029">
    <property type="protein sequence ID" value="SEG37350.1"/>
    <property type="molecule type" value="Genomic_DNA"/>
</dbReference>
<reference evidence="3" key="1">
    <citation type="submission" date="2016-10" db="EMBL/GenBank/DDBJ databases">
        <authorList>
            <person name="Varghese N."/>
            <person name="Submissions S."/>
        </authorList>
    </citation>
    <scope>NUCLEOTIDE SEQUENCE [LARGE SCALE GENOMIC DNA]</scope>
    <source>
        <strain evidence="3">DSM 17298</strain>
    </source>
</reference>
<dbReference type="InterPro" id="IPR002716">
    <property type="entry name" value="PIN_dom"/>
</dbReference>
<dbReference type="RefSeq" id="WP_103926180.1">
    <property type="nucleotide sequence ID" value="NZ_FNVR01000029.1"/>
</dbReference>
<organism evidence="2 3">
    <name type="scientific">Algoriphagus boritolerans DSM 17298 = JCM 18970</name>
    <dbReference type="NCBI Taxonomy" id="1120964"/>
    <lineage>
        <taxon>Bacteria</taxon>
        <taxon>Pseudomonadati</taxon>
        <taxon>Bacteroidota</taxon>
        <taxon>Cytophagia</taxon>
        <taxon>Cytophagales</taxon>
        <taxon>Cyclobacteriaceae</taxon>
        <taxon>Algoriphagus</taxon>
    </lineage>
</organism>
<name>A0A1H5ZMJ8_9BACT</name>
<dbReference type="STRING" id="1120964.GCA_001313265_05789"/>
<dbReference type="PANTHER" id="PTHR36173">
    <property type="entry name" value="RIBONUCLEASE VAPC16-RELATED"/>
    <property type="match status" value="1"/>
</dbReference>
<evidence type="ECO:0000313" key="2">
    <source>
        <dbReference type="EMBL" id="SEG37350.1"/>
    </source>
</evidence>
<evidence type="ECO:0000259" key="1">
    <source>
        <dbReference type="Pfam" id="PF01850"/>
    </source>
</evidence>
<keyword evidence="3" id="KW-1185">Reference proteome</keyword>